<evidence type="ECO:0000256" key="1">
    <source>
        <dbReference type="ARBA" id="ARBA00006484"/>
    </source>
</evidence>
<dbReference type="Gene3D" id="3.40.50.720">
    <property type="entry name" value="NAD(P)-binding Rossmann-like Domain"/>
    <property type="match status" value="1"/>
</dbReference>
<dbReference type="AlphaFoldDB" id="A0A0S4QN08"/>
<proteinExistence type="inferred from homology"/>
<evidence type="ECO:0000256" key="2">
    <source>
        <dbReference type="ARBA" id="ARBA00023002"/>
    </source>
</evidence>
<dbReference type="CDD" id="cd05233">
    <property type="entry name" value="SDR_c"/>
    <property type="match status" value="1"/>
</dbReference>
<dbReference type="RefSeq" id="WP_091278022.1">
    <property type="nucleotide sequence ID" value="NZ_FAOZ01000010.1"/>
</dbReference>
<keyword evidence="2" id="KW-0560">Oxidoreductase</keyword>
<name>A0A0S4QN08_9ACTN</name>
<dbReference type="EMBL" id="FAOZ01000010">
    <property type="protein sequence ID" value="CUU57031.1"/>
    <property type="molecule type" value="Genomic_DNA"/>
</dbReference>
<dbReference type="PANTHER" id="PTHR24322:SF736">
    <property type="entry name" value="RETINOL DEHYDROGENASE 10"/>
    <property type="match status" value="1"/>
</dbReference>
<protein>
    <submittedName>
        <fullName evidence="3">Short-chain dehydrogenase</fullName>
    </submittedName>
</protein>
<evidence type="ECO:0000313" key="4">
    <source>
        <dbReference type="Proteomes" id="UP000198802"/>
    </source>
</evidence>
<dbReference type="Pfam" id="PF00106">
    <property type="entry name" value="adh_short"/>
    <property type="match status" value="1"/>
</dbReference>
<dbReference type="PANTHER" id="PTHR24322">
    <property type="entry name" value="PKSB"/>
    <property type="match status" value="1"/>
</dbReference>
<sequence length="272" mass="27636">MLLAGKLVVVTGGGSGIGAALAVRAAAEGASTVVVSDVNLAAAKRVAEIAAAQGCRTEAVRVDVADRADIDSLIRCTEKDFGPVDVFCSNAGIAVGAGLEARPRQWAGTWSVNVMAHVHVAQALLPAMVDRGSGALLITASAAGLLGLPGDAPYSVTKAAAVALAEWLALSYGGRGVQISALCPLGVNTDMLRNGFDSGHPSARAVVASAPVLEPEQVARCAFQGLAANRFLITPHHEVDAAFTEKAADIDEWLSGRRASLFSAASRTSGGI</sequence>
<keyword evidence="4" id="KW-1185">Reference proteome</keyword>
<dbReference type="PROSITE" id="PS00061">
    <property type="entry name" value="ADH_SHORT"/>
    <property type="match status" value="1"/>
</dbReference>
<accession>A0A0S4QN08</accession>
<gene>
    <name evidence="3" type="ORF">Ga0074812_11046</name>
</gene>
<comment type="similarity">
    <text evidence="1">Belongs to the short-chain dehydrogenases/reductases (SDR) family.</text>
</comment>
<dbReference type="PRINTS" id="PR00081">
    <property type="entry name" value="GDHRDH"/>
</dbReference>
<dbReference type="SUPFAM" id="SSF51735">
    <property type="entry name" value="NAD(P)-binding Rossmann-fold domains"/>
    <property type="match status" value="1"/>
</dbReference>
<dbReference type="Proteomes" id="UP000198802">
    <property type="component" value="Unassembled WGS sequence"/>
</dbReference>
<dbReference type="InterPro" id="IPR036291">
    <property type="entry name" value="NAD(P)-bd_dom_sf"/>
</dbReference>
<dbReference type="GO" id="GO:0016616">
    <property type="term" value="F:oxidoreductase activity, acting on the CH-OH group of donors, NAD or NADP as acceptor"/>
    <property type="evidence" value="ECO:0007669"/>
    <property type="project" value="TreeGrafter"/>
</dbReference>
<dbReference type="InterPro" id="IPR002347">
    <property type="entry name" value="SDR_fam"/>
</dbReference>
<dbReference type="InterPro" id="IPR020904">
    <property type="entry name" value="Sc_DH/Rdtase_CS"/>
</dbReference>
<reference evidence="4" key="1">
    <citation type="submission" date="2015-11" db="EMBL/GenBank/DDBJ databases">
        <authorList>
            <person name="Varghese N."/>
        </authorList>
    </citation>
    <scope>NUCLEOTIDE SEQUENCE [LARGE SCALE GENOMIC DNA]</scope>
    <source>
        <strain evidence="4">DSM 45899</strain>
    </source>
</reference>
<organism evidence="3 4">
    <name type="scientific">Parafrankia irregularis</name>
    <dbReference type="NCBI Taxonomy" id="795642"/>
    <lineage>
        <taxon>Bacteria</taxon>
        <taxon>Bacillati</taxon>
        <taxon>Actinomycetota</taxon>
        <taxon>Actinomycetes</taxon>
        <taxon>Frankiales</taxon>
        <taxon>Frankiaceae</taxon>
        <taxon>Parafrankia</taxon>
    </lineage>
</organism>
<evidence type="ECO:0000313" key="3">
    <source>
        <dbReference type="EMBL" id="CUU57031.1"/>
    </source>
</evidence>